<protein>
    <submittedName>
        <fullName evidence="2">Uncharacterized protein</fullName>
    </submittedName>
</protein>
<evidence type="ECO:0000313" key="2">
    <source>
        <dbReference type="EMBL" id="KAH9829436.1"/>
    </source>
</evidence>
<accession>A0ABQ8JZE2</accession>
<dbReference type="GeneID" id="72009345"/>
<gene>
    <name evidence="2" type="ORF">C8Q71DRAFT_888461</name>
</gene>
<sequence length="314" mass="33878">MCGPRPAVARGRHTGRVVIASDGRKRAEGRERDRKTCRAHRCGSGQLSMRPERICSGGPKRRARAASKRRSRVRWGEGGVSWGGGVKCSRRRARWASEAAWIENKVSLRGARGASEELGADGMCDPGSSRAILRWALQGPHPRFLRSQPRFTTIVMATRGKHNACPGDDCIDGWPGPAGWASEELRQMALAGNAWQCMAGNAWQCGWWEGNGTDGELGGSPPREHTGDVKECGEHVRRRHDNVAPGSVPGDKITAAAPTNTGHTLPQATDFGAASTARRAGPATQRPEDLHSPGTNAYLRAEDSTLQRAQEVSV</sequence>
<dbReference type="EMBL" id="JADCUA010000038">
    <property type="protein sequence ID" value="KAH9829436.1"/>
    <property type="molecule type" value="Genomic_DNA"/>
</dbReference>
<feature type="compositionally biased region" description="Polar residues" evidence="1">
    <location>
        <begin position="257"/>
        <end position="267"/>
    </location>
</feature>
<feature type="compositionally biased region" description="Basic and acidic residues" evidence="1">
    <location>
        <begin position="222"/>
        <end position="235"/>
    </location>
</feature>
<feature type="region of interest" description="Disordered" evidence="1">
    <location>
        <begin position="213"/>
        <end position="314"/>
    </location>
</feature>
<reference evidence="2 3" key="1">
    <citation type="journal article" date="2021" name="Environ. Microbiol.">
        <title>Gene family expansions and transcriptome signatures uncover fungal adaptations to wood decay.</title>
        <authorList>
            <person name="Hage H."/>
            <person name="Miyauchi S."/>
            <person name="Viragh M."/>
            <person name="Drula E."/>
            <person name="Min B."/>
            <person name="Chaduli D."/>
            <person name="Navarro D."/>
            <person name="Favel A."/>
            <person name="Norest M."/>
            <person name="Lesage-Meessen L."/>
            <person name="Balint B."/>
            <person name="Merenyi Z."/>
            <person name="de Eugenio L."/>
            <person name="Morin E."/>
            <person name="Martinez A.T."/>
            <person name="Baldrian P."/>
            <person name="Stursova M."/>
            <person name="Martinez M.J."/>
            <person name="Novotny C."/>
            <person name="Magnuson J.K."/>
            <person name="Spatafora J.W."/>
            <person name="Maurice S."/>
            <person name="Pangilinan J."/>
            <person name="Andreopoulos W."/>
            <person name="LaButti K."/>
            <person name="Hundley H."/>
            <person name="Na H."/>
            <person name="Kuo A."/>
            <person name="Barry K."/>
            <person name="Lipzen A."/>
            <person name="Henrissat B."/>
            <person name="Riley R."/>
            <person name="Ahrendt S."/>
            <person name="Nagy L.G."/>
            <person name="Grigoriev I.V."/>
            <person name="Martin F."/>
            <person name="Rosso M.N."/>
        </authorList>
    </citation>
    <scope>NUCLEOTIDE SEQUENCE [LARGE SCALE GENOMIC DNA]</scope>
    <source>
        <strain evidence="2 3">CIRM-BRFM 1785</strain>
    </source>
</reference>
<name>A0ABQ8JZE2_9APHY</name>
<proteinExistence type="predicted"/>
<comment type="caution">
    <text evidence="2">The sequence shown here is derived from an EMBL/GenBank/DDBJ whole genome shotgun (WGS) entry which is preliminary data.</text>
</comment>
<dbReference type="Proteomes" id="UP000814176">
    <property type="component" value="Unassembled WGS sequence"/>
</dbReference>
<keyword evidence="3" id="KW-1185">Reference proteome</keyword>
<evidence type="ECO:0000313" key="3">
    <source>
        <dbReference type="Proteomes" id="UP000814176"/>
    </source>
</evidence>
<evidence type="ECO:0000256" key="1">
    <source>
        <dbReference type="SAM" id="MobiDB-lite"/>
    </source>
</evidence>
<dbReference type="RefSeq" id="XP_047772910.1">
    <property type="nucleotide sequence ID" value="XM_047928613.1"/>
</dbReference>
<organism evidence="2 3">
    <name type="scientific">Rhodofomes roseus</name>
    <dbReference type="NCBI Taxonomy" id="34475"/>
    <lineage>
        <taxon>Eukaryota</taxon>
        <taxon>Fungi</taxon>
        <taxon>Dikarya</taxon>
        <taxon>Basidiomycota</taxon>
        <taxon>Agaricomycotina</taxon>
        <taxon>Agaricomycetes</taxon>
        <taxon>Polyporales</taxon>
        <taxon>Rhodofomes</taxon>
    </lineage>
</organism>